<sequence>MNTKQQLAATLELFTPLFGGEQLVEDYSHYLQTVYFVEKDRMKLESHSGLSNKFEGKKNFPIGCEKFDNYFVAEFWFPYSAGTNEGNYFVLSHVFQLDLVQLSTAIEAIEKERPSVKAAFNKELAVGGNVAFLLQERPDFLKDFLLDHNHRRYDYQSLAQKFIGVKALLLEKVSGISLGINLR</sequence>
<evidence type="ECO:0000313" key="1">
    <source>
        <dbReference type="EMBL" id="MBF2709743.1"/>
    </source>
</evidence>
<protein>
    <submittedName>
        <fullName evidence="1">Uncharacterized protein</fullName>
    </submittedName>
</protein>
<dbReference type="Proteomes" id="UP000646211">
    <property type="component" value="Unassembled WGS sequence"/>
</dbReference>
<organism evidence="1 2">
    <name type="scientific">Flavobacterium soyangense</name>
    <dbReference type="NCBI Taxonomy" id="2023265"/>
    <lineage>
        <taxon>Bacteria</taxon>
        <taxon>Pseudomonadati</taxon>
        <taxon>Bacteroidota</taxon>
        <taxon>Flavobacteriia</taxon>
        <taxon>Flavobacteriales</taxon>
        <taxon>Flavobacteriaceae</taxon>
        <taxon>Flavobacterium</taxon>
    </lineage>
</organism>
<dbReference type="AlphaFoldDB" id="A0A930Y0A0"/>
<comment type="caution">
    <text evidence="1">The sequence shown here is derived from an EMBL/GenBank/DDBJ whole genome shotgun (WGS) entry which is preliminary data.</text>
</comment>
<keyword evidence="2" id="KW-1185">Reference proteome</keyword>
<name>A0A930Y0A0_9FLAO</name>
<evidence type="ECO:0000313" key="2">
    <source>
        <dbReference type="Proteomes" id="UP000646211"/>
    </source>
</evidence>
<dbReference type="EMBL" id="JADHEC010000041">
    <property type="protein sequence ID" value="MBF2709743.1"/>
    <property type="molecule type" value="Genomic_DNA"/>
</dbReference>
<reference evidence="1" key="1">
    <citation type="submission" date="2020-11" db="EMBL/GenBank/DDBJ databases">
        <title>Genome of Flavobacterium soyangense.</title>
        <authorList>
            <person name="Liu Q."/>
            <person name="Xin Y.-H."/>
        </authorList>
    </citation>
    <scope>NUCLEOTIDE SEQUENCE</scope>
    <source>
        <strain evidence="1">CGMCC 1.13493</strain>
    </source>
</reference>
<gene>
    <name evidence="1" type="ORF">IR213_14260</name>
</gene>
<dbReference type="RefSeq" id="WP_194312978.1">
    <property type="nucleotide sequence ID" value="NZ_JADHEC010000041.1"/>
</dbReference>
<accession>A0A930Y0A0</accession>
<proteinExistence type="predicted"/>